<evidence type="ECO:0000313" key="2">
    <source>
        <dbReference type="EMBL" id="KAF9786897.1"/>
    </source>
</evidence>
<reference evidence="2" key="1">
    <citation type="journal article" date="2020" name="Nat. Commun.">
        <title>Large-scale genome sequencing of mycorrhizal fungi provides insights into the early evolution of symbiotic traits.</title>
        <authorList>
            <person name="Miyauchi S."/>
            <person name="Kiss E."/>
            <person name="Kuo A."/>
            <person name="Drula E."/>
            <person name="Kohler A."/>
            <person name="Sanchez-Garcia M."/>
            <person name="Morin E."/>
            <person name="Andreopoulos B."/>
            <person name="Barry K.W."/>
            <person name="Bonito G."/>
            <person name="Buee M."/>
            <person name="Carver A."/>
            <person name="Chen C."/>
            <person name="Cichocki N."/>
            <person name="Clum A."/>
            <person name="Culley D."/>
            <person name="Crous P.W."/>
            <person name="Fauchery L."/>
            <person name="Girlanda M."/>
            <person name="Hayes R.D."/>
            <person name="Keri Z."/>
            <person name="LaButti K."/>
            <person name="Lipzen A."/>
            <person name="Lombard V."/>
            <person name="Magnuson J."/>
            <person name="Maillard F."/>
            <person name="Murat C."/>
            <person name="Nolan M."/>
            <person name="Ohm R.A."/>
            <person name="Pangilinan J."/>
            <person name="Pereira M.F."/>
            <person name="Perotto S."/>
            <person name="Peter M."/>
            <person name="Pfister S."/>
            <person name="Riley R."/>
            <person name="Sitrit Y."/>
            <person name="Stielow J.B."/>
            <person name="Szollosi G."/>
            <person name="Zifcakova L."/>
            <person name="Stursova M."/>
            <person name="Spatafora J.W."/>
            <person name="Tedersoo L."/>
            <person name="Vaario L.M."/>
            <person name="Yamada A."/>
            <person name="Yan M."/>
            <person name="Wang P."/>
            <person name="Xu J."/>
            <person name="Bruns T."/>
            <person name="Baldrian P."/>
            <person name="Vilgalys R."/>
            <person name="Dunand C."/>
            <person name="Henrissat B."/>
            <person name="Grigoriev I.V."/>
            <person name="Hibbett D."/>
            <person name="Nagy L.G."/>
            <person name="Martin F.M."/>
        </authorList>
    </citation>
    <scope>NUCLEOTIDE SEQUENCE</scope>
    <source>
        <strain evidence="2">UH-Tt-Lm1</strain>
    </source>
</reference>
<feature type="compositionally biased region" description="Basic and acidic residues" evidence="1">
    <location>
        <begin position="445"/>
        <end position="462"/>
    </location>
</feature>
<feature type="region of interest" description="Disordered" evidence="1">
    <location>
        <begin position="343"/>
        <end position="465"/>
    </location>
</feature>
<accession>A0A9P6L885</accession>
<feature type="region of interest" description="Disordered" evidence="1">
    <location>
        <begin position="182"/>
        <end position="312"/>
    </location>
</feature>
<feature type="compositionally biased region" description="Polar residues" evidence="1">
    <location>
        <begin position="230"/>
        <end position="240"/>
    </location>
</feature>
<organism evidence="2 3">
    <name type="scientific">Thelephora terrestris</name>
    <dbReference type="NCBI Taxonomy" id="56493"/>
    <lineage>
        <taxon>Eukaryota</taxon>
        <taxon>Fungi</taxon>
        <taxon>Dikarya</taxon>
        <taxon>Basidiomycota</taxon>
        <taxon>Agaricomycotina</taxon>
        <taxon>Agaricomycetes</taxon>
        <taxon>Thelephorales</taxon>
        <taxon>Thelephoraceae</taxon>
        <taxon>Thelephora</taxon>
    </lineage>
</organism>
<feature type="compositionally biased region" description="Polar residues" evidence="1">
    <location>
        <begin position="281"/>
        <end position="299"/>
    </location>
</feature>
<sequence>MVRRHAIPDADVTITHHLPPQEDDSTRDFSMSFAIPAQADASNLLDQSYEDFFSGPGLVTLSTPVLPRHLANAIQSVRKPTRTIQTPPVLSDLNFARTLTTDPTTELEPPDYRTELQEAHIPHHTLPSLLPRKRPPTGPARSTVNTTSIVNPGPPRPAGTTSKSNPDLKIYNSLTSNSALSTTPILTTQASGTRPSIQSLPTHDTQISHQPPKTAAQKNEVLAHPRGNTGVDSNRTTSRSRGGDDQHCETATCTQSRDRGGAARRPNSTLSNNDFGRVNGRTRSSSTCANSRGNVTSRVPHTGDKHSDPDSLDECREEVTQSLVKRVLPSSATAQSGLDLELSGAEASDTSPPLGPPRTGGEVSREEEEADRLTVSHLSPSKTVRGCPEINKEHSGPMARVPLAISPMRPSKKRASSAGQASDNEPDGAMPDELEKQRLITQSNREGDEGKGTRRIVGEKKSVASCKRNGESSVSLAVTRRLKAKAVRESPRVRKLRDKLAGRVSGKGGAGRRAGAPKVSRGGGTISDARGFSGKAGASTTASVAMVQGKGADVDETTGRRMPYSGDNVSFVVS</sequence>
<feature type="compositionally biased region" description="Polar residues" evidence="1">
    <location>
        <begin position="140"/>
        <end position="150"/>
    </location>
</feature>
<gene>
    <name evidence="2" type="ORF">BJ322DRAFT_684234</name>
</gene>
<name>A0A9P6L885_9AGAM</name>
<evidence type="ECO:0000313" key="3">
    <source>
        <dbReference type="Proteomes" id="UP000736335"/>
    </source>
</evidence>
<feature type="region of interest" description="Disordered" evidence="1">
    <location>
        <begin position="121"/>
        <end position="170"/>
    </location>
</feature>
<proteinExistence type="predicted"/>
<keyword evidence="3" id="KW-1185">Reference proteome</keyword>
<dbReference type="Proteomes" id="UP000736335">
    <property type="component" value="Unassembled WGS sequence"/>
</dbReference>
<dbReference type="EMBL" id="WIUZ02000005">
    <property type="protein sequence ID" value="KAF9786897.1"/>
    <property type="molecule type" value="Genomic_DNA"/>
</dbReference>
<dbReference type="AlphaFoldDB" id="A0A9P6L885"/>
<comment type="caution">
    <text evidence="2">The sequence shown here is derived from an EMBL/GenBank/DDBJ whole genome shotgun (WGS) entry which is preliminary data.</text>
</comment>
<protein>
    <submittedName>
        <fullName evidence="2">Uncharacterized protein</fullName>
    </submittedName>
</protein>
<dbReference type="OrthoDB" id="10581892at2759"/>
<feature type="compositionally biased region" description="Basic and acidic residues" evidence="1">
    <location>
        <begin position="301"/>
        <end position="312"/>
    </location>
</feature>
<feature type="region of interest" description="Disordered" evidence="1">
    <location>
        <begin position="502"/>
        <end position="574"/>
    </location>
</feature>
<evidence type="ECO:0000256" key="1">
    <source>
        <dbReference type="SAM" id="MobiDB-lite"/>
    </source>
</evidence>
<feature type="region of interest" description="Disordered" evidence="1">
    <location>
        <begin position="1"/>
        <end position="25"/>
    </location>
</feature>
<feature type="compositionally biased region" description="Polar residues" evidence="1">
    <location>
        <begin position="184"/>
        <end position="211"/>
    </location>
</feature>
<reference evidence="2" key="2">
    <citation type="submission" date="2020-11" db="EMBL/GenBank/DDBJ databases">
        <authorList>
            <consortium name="DOE Joint Genome Institute"/>
            <person name="Kuo A."/>
            <person name="Miyauchi S."/>
            <person name="Kiss E."/>
            <person name="Drula E."/>
            <person name="Kohler A."/>
            <person name="Sanchez-Garcia M."/>
            <person name="Andreopoulos B."/>
            <person name="Barry K.W."/>
            <person name="Bonito G."/>
            <person name="Buee M."/>
            <person name="Carver A."/>
            <person name="Chen C."/>
            <person name="Cichocki N."/>
            <person name="Clum A."/>
            <person name="Culley D."/>
            <person name="Crous P.W."/>
            <person name="Fauchery L."/>
            <person name="Girlanda M."/>
            <person name="Hayes R."/>
            <person name="Keri Z."/>
            <person name="Labutti K."/>
            <person name="Lipzen A."/>
            <person name="Lombard V."/>
            <person name="Magnuson J."/>
            <person name="Maillard F."/>
            <person name="Morin E."/>
            <person name="Murat C."/>
            <person name="Nolan M."/>
            <person name="Ohm R."/>
            <person name="Pangilinan J."/>
            <person name="Pereira M."/>
            <person name="Perotto S."/>
            <person name="Peter M."/>
            <person name="Riley R."/>
            <person name="Sitrit Y."/>
            <person name="Stielow B."/>
            <person name="Szollosi G."/>
            <person name="Zifcakova L."/>
            <person name="Stursova M."/>
            <person name="Spatafora J.W."/>
            <person name="Tedersoo L."/>
            <person name="Vaario L.-M."/>
            <person name="Yamada A."/>
            <person name="Yan M."/>
            <person name="Wang P."/>
            <person name="Xu J."/>
            <person name="Bruns T."/>
            <person name="Baldrian P."/>
            <person name="Vilgalys R."/>
            <person name="Henrissat B."/>
            <person name="Grigoriev I.V."/>
            <person name="Hibbett D."/>
            <person name="Nagy L.G."/>
            <person name="Martin F.M."/>
        </authorList>
    </citation>
    <scope>NUCLEOTIDE SEQUENCE</scope>
    <source>
        <strain evidence="2">UH-Tt-Lm1</strain>
    </source>
</reference>